<sequence>MAMAKEDAGKKRIFSNYIVDQDFQFKFLLNYSLLIVFGLILTLGFLYWLNYTKFDKGVVFRLRNDPIKVYQKGFEDHNGVEREKFVEREIFLPDYDHKLDMFTIQVKGILFLSCLFLGMTTIFTIIYSHKMAGPIYNIKNQLRKLAAGEEPARKIKIRKGDEFQELADLLNQVIETRINNRKTKFFSLKVRKLSFIRVVKKFHNGDSQN</sequence>
<reference evidence="2 3" key="1">
    <citation type="submission" date="2013-01" db="EMBL/GenBank/DDBJ databases">
        <authorList>
            <person name="Harkins D.M."/>
            <person name="Durkin A.S."/>
            <person name="Brinkac L.M."/>
            <person name="Haft D.H."/>
            <person name="Selengut J.D."/>
            <person name="Sanka R."/>
            <person name="DePew J."/>
            <person name="Purushe J."/>
            <person name="Hospenthal D.R."/>
            <person name="Murray C.K."/>
            <person name="Pimentel G."/>
            <person name="Wasfy M."/>
            <person name="Parker T."/>
            <person name="Miller R.S."/>
            <person name="Vinetz J.M."/>
            <person name="Sutton G.G."/>
            <person name="Nierman W.C."/>
            <person name="Fouts D.E."/>
        </authorList>
    </citation>
    <scope>NUCLEOTIDE SEQUENCE [LARGE SCALE GENOMIC DNA]</scope>
    <source>
        <strain evidence="2 3">2006001854</strain>
    </source>
</reference>
<dbReference type="Proteomes" id="UP000012128">
    <property type="component" value="Unassembled WGS sequence"/>
</dbReference>
<evidence type="ECO:0000256" key="1">
    <source>
        <dbReference type="SAM" id="Phobius"/>
    </source>
</evidence>
<keyword evidence="1" id="KW-1133">Transmembrane helix</keyword>
<organism evidence="2 3">
    <name type="scientific">Leptospira interrogans str. 2006001854</name>
    <dbReference type="NCBI Taxonomy" id="1001590"/>
    <lineage>
        <taxon>Bacteria</taxon>
        <taxon>Pseudomonadati</taxon>
        <taxon>Spirochaetota</taxon>
        <taxon>Spirochaetia</taxon>
        <taxon>Leptospirales</taxon>
        <taxon>Leptospiraceae</taxon>
        <taxon>Leptospira</taxon>
    </lineage>
</organism>
<evidence type="ECO:0000313" key="3">
    <source>
        <dbReference type="Proteomes" id="UP000012128"/>
    </source>
</evidence>
<dbReference type="EMBL" id="AFLW02000089">
    <property type="protein sequence ID" value="EMM82299.1"/>
    <property type="molecule type" value="Genomic_DNA"/>
</dbReference>
<evidence type="ECO:0008006" key="4">
    <source>
        <dbReference type="Google" id="ProtNLM"/>
    </source>
</evidence>
<name>M6GID0_LEPIR</name>
<dbReference type="Gene3D" id="6.10.340.10">
    <property type="match status" value="1"/>
</dbReference>
<evidence type="ECO:0000313" key="2">
    <source>
        <dbReference type="EMBL" id="EMM82299.1"/>
    </source>
</evidence>
<feature type="transmembrane region" description="Helical" evidence="1">
    <location>
        <begin position="108"/>
        <end position="127"/>
    </location>
</feature>
<feature type="transmembrane region" description="Helical" evidence="1">
    <location>
        <begin position="28"/>
        <end position="49"/>
    </location>
</feature>
<dbReference type="AlphaFoldDB" id="M6GID0"/>
<keyword evidence="1" id="KW-0812">Transmembrane</keyword>
<accession>M6GID0</accession>
<comment type="caution">
    <text evidence="2">The sequence shown here is derived from an EMBL/GenBank/DDBJ whole genome shotgun (WGS) entry which is preliminary data.</text>
</comment>
<gene>
    <name evidence="2" type="ORF">LEP1GSC037_3693</name>
</gene>
<protein>
    <recommendedName>
        <fullName evidence="4">HAMP domain protein</fullName>
    </recommendedName>
</protein>
<keyword evidence="1" id="KW-0472">Membrane</keyword>
<proteinExistence type="predicted"/>